<dbReference type="InterPro" id="IPR029058">
    <property type="entry name" value="AB_hydrolase_fold"/>
</dbReference>
<protein>
    <submittedName>
        <fullName evidence="3">Pimeloyl-ACP methyl ester carboxylesterase</fullName>
    </submittedName>
</protein>
<evidence type="ECO:0000313" key="3">
    <source>
        <dbReference type="EMBL" id="NYE83632.1"/>
    </source>
</evidence>
<keyword evidence="4" id="KW-1185">Reference proteome</keyword>
<name>A0A7Y9IV54_9BURK</name>
<comment type="caution">
    <text evidence="3">The sequence shown here is derived from an EMBL/GenBank/DDBJ whole genome shotgun (WGS) entry which is preliminary data.</text>
</comment>
<dbReference type="InterPro" id="IPR000073">
    <property type="entry name" value="AB_hydrolase_1"/>
</dbReference>
<dbReference type="EMBL" id="JACBYR010000001">
    <property type="protein sequence ID" value="NYE83632.1"/>
    <property type="molecule type" value="Genomic_DNA"/>
</dbReference>
<proteinExistence type="predicted"/>
<dbReference type="AlphaFoldDB" id="A0A7Y9IV54"/>
<evidence type="ECO:0000256" key="1">
    <source>
        <dbReference type="SAM" id="MobiDB-lite"/>
    </source>
</evidence>
<accession>A0A7Y9IV54</accession>
<organism evidence="3 4">
    <name type="scientific">Pigmentiphaga litoralis</name>
    <dbReference type="NCBI Taxonomy" id="516702"/>
    <lineage>
        <taxon>Bacteria</taxon>
        <taxon>Pseudomonadati</taxon>
        <taxon>Pseudomonadota</taxon>
        <taxon>Betaproteobacteria</taxon>
        <taxon>Burkholderiales</taxon>
        <taxon>Alcaligenaceae</taxon>
        <taxon>Pigmentiphaga</taxon>
    </lineage>
</organism>
<dbReference type="InterPro" id="IPR050228">
    <property type="entry name" value="Carboxylesterase_BioH"/>
</dbReference>
<dbReference type="RefSeq" id="WP_179587414.1">
    <property type="nucleotide sequence ID" value="NZ_JACBYR010000001.1"/>
</dbReference>
<dbReference type="Proteomes" id="UP000542125">
    <property type="component" value="Unassembled WGS sequence"/>
</dbReference>
<dbReference type="PRINTS" id="PR00111">
    <property type="entry name" value="ABHYDROLASE"/>
</dbReference>
<dbReference type="PANTHER" id="PTHR43194">
    <property type="entry name" value="HYDROLASE ALPHA/BETA FOLD FAMILY"/>
    <property type="match status" value="1"/>
</dbReference>
<evidence type="ECO:0000259" key="2">
    <source>
        <dbReference type="Pfam" id="PF12697"/>
    </source>
</evidence>
<dbReference type="Gene3D" id="3.40.50.1820">
    <property type="entry name" value="alpha/beta hydrolase"/>
    <property type="match status" value="1"/>
</dbReference>
<feature type="domain" description="AB hydrolase-1" evidence="2">
    <location>
        <begin position="61"/>
        <end position="290"/>
    </location>
</feature>
<reference evidence="3 4" key="1">
    <citation type="submission" date="2020-07" db="EMBL/GenBank/DDBJ databases">
        <title>Genomic Encyclopedia of Type Strains, Phase IV (KMG-V): Genome sequencing to study the core and pangenomes of soil and plant-associated prokaryotes.</title>
        <authorList>
            <person name="Whitman W."/>
        </authorList>
    </citation>
    <scope>NUCLEOTIDE SEQUENCE [LARGE SCALE GENOMIC DNA]</scope>
    <source>
        <strain evidence="3 4">SAS40</strain>
    </source>
</reference>
<gene>
    <name evidence="3" type="ORF">FHW18_002903</name>
</gene>
<dbReference type="PANTHER" id="PTHR43194:SF5">
    <property type="entry name" value="PIMELOYL-[ACYL-CARRIER PROTEIN] METHYL ESTER ESTERASE"/>
    <property type="match status" value="1"/>
</dbReference>
<feature type="region of interest" description="Disordered" evidence="1">
    <location>
        <begin position="1"/>
        <end position="20"/>
    </location>
</feature>
<evidence type="ECO:0000313" key="4">
    <source>
        <dbReference type="Proteomes" id="UP000542125"/>
    </source>
</evidence>
<dbReference type="Pfam" id="PF12697">
    <property type="entry name" value="Abhydrolase_6"/>
    <property type="match status" value="1"/>
</dbReference>
<sequence length="301" mass="32272">MADAAKIAAQGASRAPANAGDAVVGDLPADAARWESSARRVSTPAGANTITWRIWGNGSPVVLLHGNSGSWTHWIRNLDALSAHHTLYVPDLPGHGDADPYTNTPTMAGFASLLWHGMDELLPEHGLPVDILGFSLGSVLAETMAVERPAQVRKLVLLRGSFSDGPLALPEGIRRWRGVDDPAEMAAIQKHNLGVLMIHDTARIDALAVALQTRNVLRTTLDMRPLLASRTPQTFHRLTGEIHGVSGEFDVYGGDVAEQGRVLKQVHPSAHFHLIPGAGHWAIYEAADAINPLLVDILMKG</sequence>
<dbReference type="SUPFAM" id="SSF53474">
    <property type="entry name" value="alpha/beta-Hydrolases"/>
    <property type="match status" value="1"/>
</dbReference>